<organism evidence="1 2">
    <name type="scientific">Oerskovia merdavium</name>
    <dbReference type="NCBI Taxonomy" id="2762227"/>
    <lineage>
        <taxon>Bacteria</taxon>
        <taxon>Bacillati</taxon>
        <taxon>Actinomycetota</taxon>
        <taxon>Actinomycetes</taxon>
        <taxon>Micrococcales</taxon>
        <taxon>Cellulomonadaceae</taxon>
        <taxon>Oerskovia</taxon>
    </lineage>
</organism>
<protein>
    <submittedName>
        <fullName evidence="1">Uncharacterized protein</fullName>
    </submittedName>
</protein>
<sequence>MDLFKIQHELIADRTPDAWYRLMVAGPSFHYRWDFGSGTSGAYSNISDEHHSHAVCREEVGLTMSWGMAPYSREERNELHFDWAKDFVNSVVRLFWVDFFWNNALIDRVELCRVDGGHGTIPIPDVRHEVSDFETSVAYLVHDLEGSPNHDHPGSYLDTLEVKRVGLPREFPCARRRRCAAAWTAPGRRGVAVEPSR</sequence>
<proteinExistence type="predicted"/>
<comment type="caution">
    <text evidence="1">The sequence shown here is derived from an EMBL/GenBank/DDBJ whole genome shotgun (WGS) entry which is preliminary data.</text>
</comment>
<dbReference type="RefSeq" id="WP_191806063.1">
    <property type="nucleotide sequence ID" value="NZ_JACSQF010000032.1"/>
</dbReference>
<reference evidence="1 2" key="1">
    <citation type="submission" date="2020-08" db="EMBL/GenBank/DDBJ databases">
        <title>A Genomic Blueprint of the Chicken Gut Microbiome.</title>
        <authorList>
            <person name="Gilroy R."/>
            <person name="Ravi A."/>
            <person name="Getino M."/>
            <person name="Pursley I."/>
            <person name="Horton D.L."/>
            <person name="Alikhan N.-F."/>
            <person name="Baker D."/>
            <person name="Gharbi K."/>
            <person name="Hall N."/>
            <person name="Watson M."/>
            <person name="Adriaenssens E.M."/>
            <person name="Foster-Nyarko E."/>
            <person name="Jarju S."/>
            <person name="Secka A."/>
            <person name="Antonio M."/>
            <person name="Oren A."/>
            <person name="Chaudhuri R."/>
            <person name="La Ragione R.M."/>
            <person name="Hildebrand F."/>
            <person name="Pallen M.J."/>
        </authorList>
    </citation>
    <scope>NUCLEOTIDE SEQUENCE [LARGE SCALE GENOMIC DNA]</scope>
    <source>
        <strain evidence="1 2">Sa2CUA9</strain>
    </source>
</reference>
<accession>A0ABR8U4B2</accession>
<dbReference type="EMBL" id="JACSQF010000032">
    <property type="protein sequence ID" value="MBD7982884.1"/>
    <property type="molecule type" value="Genomic_DNA"/>
</dbReference>
<gene>
    <name evidence="1" type="ORF">H9641_19495</name>
</gene>
<dbReference type="Proteomes" id="UP000655570">
    <property type="component" value="Unassembled WGS sequence"/>
</dbReference>
<evidence type="ECO:0000313" key="1">
    <source>
        <dbReference type="EMBL" id="MBD7982884.1"/>
    </source>
</evidence>
<keyword evidence="2" id="KW-1185">Reference proteome</keyword>
<evidence type="ECO:0000313" key="2">
    <source>
        <dbReference type="Proteomes" id="UP000655570"/>
    </source>
</evidence>
<name>A0ABR8U4B2_9CELL</name>